<name>A0ABU6SXT2_9FABA</name>
<keyword evidence="3" id="KW-1185">Reference proteome</keyword>
<proteinExistence type="predicted"/>
<protein>
    <submittedName>
        <fullName evidence="2">Uncharacterized protein</fullName>
    </submittedName>
</protein>
<organism evidence="2 3">
    <name type="scientific">Stylosanthes scabra</name>
    <dbReference type="NCBI Taxonomy" id="79078"/>
    <lineage>
        <taxon>Eukaryota</taxon>
        <taxon>Viridiplantae</taxon>
        <taxon>Streptophyta</taxon>
        <taxon>Embryophyta</taxon>
        <taxon>Tracheophyta</taxon>
        <taxon>Spermatophyta</taxon>
        <taxon>Magnoliopsida</taxon>
        <taxon>eudicotyledons</taxon>
        <taxon>Gunneridae</taxon>
        <taxon>Pentapetalae</taxon>
        <taxon>rosids</taxon>
        <taxon>fabids</taxon>
        <taxon>Fabales</taxon>
        <taxon>Fabaceae</taxon>
        <taxon>Papilionoideae</taxon>
        <taxon>50 kb inversion clade</taxon>
        <taxon>dalbergioids sensu lato</taxon>
        <taxon>Dalbergieae</taxon>
        <taxon>Pterocarpus clade</taxon>
        <taxon>Stylosanthes</taxon>
    </lineage>
</organism>
<comment type="caution">
    <text evidence="2">The sequence shown here is derived from an EMBL/GenBank/DDBJ whole genome shotgun (WGS) entry which is preliminary data.</text>
</comment>
<accession>A0ABU6SXT2</accession>
<evidence type="ECO:0000313" key="2">
    <source>
        <dbReference type="EMBL" id="MED6140538.1"/>
    </source>
</evidence>
<sequence>MGSCAYAPTMMGAYGPTNRRSHPNVAQMRTHPCCAHVFLLPFLIIQACCPRTQASPLSPTPTPLPTPPPLPTPSLPPKKRPILTTSLVSPPAAWKDTSKMTMKPVYRCSQRIAARGGTSTSAPKEKVVIAIRSYSEPKPNKLEDAIHEVVEMDEDHEEDPEEDPEEAPKDPEVEEDPEEDLKESEEGVEEHFGGEDDYANYWQLEDSESENVLRDDLCYWNYDDLSDWQNAEPSESSAWSCIGPPLANPRHMIAPQ</sequence>
<dbReference type="EMBL" id="JASCZI010062478">
    <property type="protein sequence ID" value="MED6140538.1"/>
    <property type="molecule type" value="Genomic_DNA"/>
</dbReference>
<feature type="compositionally biased region" description="Acidic residues" evidence="1">
    <location>
        <begin position="172"/>
        <end position="188"/>
    </location>
</feature>
<feature type="compositionally biased region" description="Pro residues" evidence="1">
    <location>
        <begin position="58"/>
        <end position="76"/>
    </location>
</feature>
<feature type="compositionally biased region" description="Acidic residues" evidence="1">
    <location>
        <begin position="152"/>
        <end position="165"/>
    </location>
</feature>
<dbReference type="Proteomes" id="UP001341840">
    <property type="component" value="Unassembled WGS sequence"/>
</dbReference>
<evidence type="ECO:0000313" key="3">
    <source>
        <dbReference type="Proteomes" id="UP001341840"/>
    </source>
</evidence>
<gene>
    <name evidence="2" type="ORF">PIB30_094198</name>
</gene>
<evidence type="ECO:0000256" key="1">
    <source>
        <dbReference type="SAM" id="MobiDB-lite"/>
    </source>
</evidence>
<feature type="region of interest" description="Disordered" evidence="1">
    <location>
        <begin position="152"/>
        <end position="204"/>
    </location>
</feature>
<feature type="region of interest" description="Disordered" evidence="1">
    <location>
        <begin position="56"/>
        <end position="90"/>
    </location>
</feature>
<reference evidence="2 3" key="1">
    <citation type="journal article" date="2023" name="Plants (Basel)">
        <title>Bridging the Gap: Combining Genomics and Transcriptomics Approaches to Understand Stylosanthes scabra, an Orphan Legume from the Brazilian Caatinga.</title>
        <authorList>
            <person name="Ferreira-Neto J.R.C."/>
            <person name="da Silva M.D."/>
            <person name="Binneck E."/>
            <person name="de Melo N.F."/>
            <person name="da Silva R.H."/>
            <person name="de Melo A.L.T.M."/>
            <person name="Pandolfi V."/>
            <person name="Bustamante F.O."/>
            <person name="Brasileiro-Vidal A.C."/>
            <person name="Benko-Iseppon A.M."/>
        </authorList>
    </citation>
    <scope>NUCLEOTIDE SEQUENCE [LARGE SCALE GENOMIC DNA]</scope>
    <source>
        <tissue evidence="2">Leaves</tissue>
    </source>
</reference>